<accession>A0A4P9WRX4</accession>
<evidence type="ECO:0000256" key="1">
    <source>
        <dbReference type="SAM" id="MobiDB-lite"/>
    </source>
</evidence>
<gene>
    <name evidence="2" type="ORF">CAUPRSCDRAFT_13250</name>
</gene>
<evidence type="ECO:0000313" key="3">
    <source>
        <dbReference type="Proteomes" id="UP000268535"/>
    </source>
</evidence>
<sequence length="303" mass="33685">MQHFLHLDAAHLKPFGALGKGLTQLVGGQLLGAAGVQDTQRPVQRLVVRHGRLPAREQRQRDCEERVQRDERRAGHARRREDPVARRRCRRRRRRERQRVCAAAASRRRGHRGALAARLEDHRAVRDAGRLGRVLRHREHPPAEHRVRCREAQRAHHGGRIAHLDAELRGRRGRRRRRGRGDAGTGGGGRRRGGGDGPALAGSRGRAGRCGSRGPALAARGRRRARLGGGGGRRRGARCGGRRRRRDGDHDFARERAEGGGRLADEGRPGYTLHVSCMKRQNPWPGDLHGKMALACTAGIPVF</sequence>
<feature type="compositionally biased region" description="Basic and acidic residues" evidence="1">
    <location>
        <begin position="246"/>
        <end position="268"/>
    </location>
</feature>
<dbReference type="EMBL" id="ML013992">
    <property type="protein sequence ID" value="RKO94923.1"/>
    <property type="molecule type" value="Genomic_DNA"/>
</dbReference>
<name>A0A4P9WRX4_9FUNG</name>
<reference evidence="3" key="1">
    <citation type="journal article" date="2018" name="Nat. Microbiol.">
        <title>Leveraging single-cell genomics to expand the fungal tree of life.</title>
        <authorList>
            <person name="Ahrendt S.R."/>
            <person name="Quandt C.A."/>
            <person name="Ciobanu D."/>
            <person name="Clum A."/>
            <person name="Salamov A."/>
            <person name="Andreopoulos B."/>
            <person name="Cheng J.F."/>
            <person name="Woyke T."/>
            <person name="Pelin A."/>
            <person name="Henrissat B."/>
            <person name="Reynolds N.K."/>
            <person name="Benny G.L."/>
            <person name="Smith M.E."/>
            <person name="James T.Y."/>
            <person name="Grigoriev I.V."/>
        </authorList>
    </citation>
    <scope>NUCLEOTIDE SEQUENCE [LARGE SCALE GENOMIC DNA]</scope>
    <source>
        <strain evidence="3">ATCC 52028</strain>
    </source>
</reference>
<organism evidence="2 3">
    <name type="scientific">Caulochytrium protostelioides</name>
    <dbReference type="NCBI Taxonomy" id="1555241"/>
    <lineage>
        <taxon>Eukaryota</taxon>
        <taxon>Fungi</taxon>
        <taxon>Fungi incertae sedis</taxon>
        <taxon>Chytridiomycota</taxon>
        <taxon>Chytridiomycota incertae sedis</taxon>
        <taxon>Chytridiomycetes</taxon>
        <taxon>Caulochytriales</taxon>
        <taxon>Caulochytriaceae</taxon>
        <taxon>Caulochytrium</taxon>
    </lineage>
</organism>
<evidence type="ECO:0000313" key="2">
    <source>
        <dbReference type="EMBL" id="RKO94923.1"/>
    </source>
</evidence>
<feature type="compositionally biased region" description="Low complexity" evidence="1">
    <location>
        <begin position="198"/>
        <end position="219"/>
    </location>
</feature>
<feature type="region of interest" description="Disordered" evidence="1">
    <location>
        <begin position="142"/>
        <end position="269"/>
    </location>
</feature>
<feature type="compositionally biased region" description="Basic residues" evidence="1">
    <location>
        <begin position="220"/>
        <end position="245"/>
    </location>
</feature>
<feature type="compositionally biased region" description="Basic residues" evidence="1">
    <location>
        <begin position="86"/>
        <end position="97"/>
    </location>
</feature>
<dbReference type="AlphaFoldDB" id="A0A4P9WRX4"/>
<feature type="region of interest" description="Disordered" evidence="1">
    <location>
        <begin position="57"/>
        <end position="114"/>
    </location>
</feature>
<feature type="compositionally biased region" description="Basic and acidic residues" evidence="1">
    <location>
        <begin position="142"/>
        <end position="154"/>
    </location>
</feature>
<feature type="compositionally biased region" description="Basic and acidic residues" evidence="1">
    <location>
        <begin position="57"/>
        <end position="85"/>
    </location>
</feature>
<dbReference type="Proteomes" id="UP000268535">
    <property type="component" value="Unassembled WGS sequence"/>
</dbReference>
<proteinExistence type="predicted"/>
<protein>
    <submittedName>
        <fullName evidence="2">Uncharacterized protein</fullName>
    </submittedName>
</protein>